<evidence type="ECO:0000256" key="6">
    <source>
        <dbReference type="ARBA" id="ARBA00023136"/>
    </source>
</evidence>
<reference evidence="9 10" key="1">
    <citation type="submission" date="2017-06" db="EMBL/GenBank/DDBJ databases">
        <title>Ant-infecting Ophiocordyceps genomes reveal a high diversity of potential behavioral manipulation genes and a possible major role for enterotoxins.</title>
        <authorList>
            <person name="De Bekker C."/>
            <person name="Evans H.C."/>
            <person name="Brachmann A."/>
            <person name="Hughes D.P."/>
        </authorList>
    </citation>
    <scope>NUCLEOTIDE SEQUENCE [LARGE SCALE GENOMIC DNA]</scope>
    <source>
        <strain evidence="9 10">1348a</strain>
    </source>
</reference>
<dbReference type="PANTHER" id="PTHR23033:SF40">
    <property type="entry name" value="APPLE DOMAIN-CONTAINING PROTEIN"/>
    <property type="match status" value="1"/>
</dbReference>
<dbReference type="Gene3D" id="3.90.550.50">
    <property type="match status" value="1"/>
</dbReference>
<dbReference type="EMBL" id="NJEU01000001">
    <property type="protein sequence ID" value="PHH83804.1"/>
    <property type="molecule type" value="Genomic_DNA"/>
</dbReference>
<sequence length="503" mass="57243">MLGVLDKEQPSRSAALVMLSPRLLLKRSSLLLIVFSIFITGLLLALSRLGELCHDGSFCGLSSLRKNPSPAAHETTAPISHGPGQGSAKEADECADFPDTSRVLLVMKTGASEAYGKVPNQIMTNLKCLPDFLVFSDMEQTVAGHKIHDSLETVLPHVKGENSDFDLYFRQKMCPVDQEACNKNHKVGDEAWKLDKYKNIHMAEKTFAMRRHYDWYLFVDADTYVVWPTLIKWLEKLDAADRHYIGSVAYVGNFPFGHGGSGYLVSQATMRSMFDGQANVANRWDERVTRECCGDFVFSLALQNETGIDVKNAWPTINGEKPNTLPYADDEWCHPIVTMHHVGAQDVSDLWAFEVDRRFAGPMRIKDVFHRFVEDKLEPSRAHWDNLSDSVLYLNRTAHEYSDHELKRAKWKDLSALELAAHRSFDDCRRACQSIDRCFQYRFHNSICAISYTIKHGKPVKPQDDPQLHHHSGWNVKRIKQWVQDHDKCGDVEFPVNKGWFAS</sequence>
<evidence type="ECO:0000256" key="4">
    <source>
        <dbReference type="ARBA" id="ARBA00022968"/>
    </source>
</evidence>
<protein>
    <recommendedName>
        <fullName evidence="11">Apple domain-containing protein</fullName>
    </recommendedName>
</protein>
<dbReference type="OrthoDB" id="414175at2759"/>
<evidence type="ECO:0000256" key="8">
    <source>
        <dbReference type="SAM" id="Phobius"/>
    </source>
</evidence>
<evidence type="ECO:0000256" key="1">
    <source>
        <dbReference type="ARBA" id="ARBA00004606"/>
    </source>
</evidence>
<organism evidence="9 10">
    <name type="scientific">Ophiocordyceps australis</name>
    <dbReference type="NCBI Taxonomy" id="1399860"/>
    <lineage>
        <taxon>Eukaryota</taxon>
        <taxon>Fungi</taxon>
        <taxon>Dikarya</taxon>
        <taxon>Ascomycota</taxon>
        <taxon>Pezizomycotina</taxon>
        <taxon>Sordariomycetes</taxon>
        <taxon>Hypocreomycetidae</taxon>
        <taxon>Hypocreales</taxon>
        <taxon>Ophiocordycipitaceae</taxon>
        <taxon>Ophiocordyceps</taxon>
    </lineage>
</organism>
<comment type="caution">
    <text evidence="9">The sequence shown here is derived from an EMBL/GenBank/DDBJ whole genome shotgun (WGS) entry which is preliminary data.</text>
</comment>
<name>A0A2C5ZWG6_9HYPO</name>
<evidence type="ECO:0000313" key="9">
    <source>
        <dbReference type="EMBL" id="PHH83804.1"/>
    </source>
</evidence>
<evidence type="ECO:0000256" key="3">
    <source>
        <dbReference type="ARBA" id="ARBA00022692"/>
    </source>
</evidence>
<keyword evidence="4" id="KW-0735">Signal-anchor</keyword>
<gene>
    <name evidence="9" type="ORF">CDD82_1</name>
</gene>
<dbReference type="FunFam" id="3.90.550.50:FF:000039">
    <property type="entry name" value="WGS project CABT00000000 data, contig 2.9"/>
    <property type="match status" value="1"/>
</dbReference>
<keyword evidence="3 8" id="KW-0812">Transmembrane</keyword>
<dbReference type="GO" id="GO:0016020">
    <property type="term" value="C:membrane"/>
    <property type="evidence" value="ECO:0007669"/>
    <property type="project" value="UniProtKB-SubCell"/>
</dbReference>
<comment type="similarity">
    <text evidence="2">Belongs to the glycosyltransferase 31 family. Beta3-Gal-T subfamily.</text>
</comment>
<accession>A0A2C5ZWG6</accession>
<dbReference type="PANTHER" id="PTHR23033">
    <property type="entry name" value="BETA1,3-GALACTOSYLTRANSFERASE"/>
    <property type="match status" value="1"/>
</dbReference>
<comment type="subcellular location">
    <subcellularLocation>
        <location evidence="1">Membrane</location>
        <topology evidence="1">Single-pass type II membrane protein</topology>
    </subcellularLocation>
</comment>
<feature type="transmembrane region" description="Helical" evidence="8">
    <location>
        <begin position="30"/>
        <end position="49"/>
    </location>
</feature>
<proteinExistence type="inferred from homology"/>
<dbReference type="AlphaFoldDB" id="A0A2C5ZWG6"/>
<keyword evidence="5 8" id="KW-1133">Transmembrane helix</keyword>
<feature type="region of interest" description="Disordered" evidence="7">
    <location>
        <begin position="69"/>
        <end position="92"/>
    </location>
</feature>
<keyword evidence="6 8" id="KW-0472">Membrane</keyword>
<dbReference type="InterPro" id="IPR026050">
    <property type="entry name" value="C1GALT1/C1GALT1_chp1"/>
</dbReference>
<evidence type="ECO:0000256" key="2">
    <source>
        <dbReference type="ARBA" id="ARBA00006462"/>
    </source>
</evidence>
<evidence type="ECO:0008006" key="11">
    <source>
        <dbReference type="Google" id="ProtNLM"/>
    </source>
</evidence>
<dbReference type="Proteomes" id="UP000224854">
    <property type="component" value="Unassembled WGS sequence"/>
</dbReference>
<keyword evidence="10" id="KW-1185">Reference proteome</keyword>
<evidence type="ECO:0000256" key="7">
    <source>
        <dbReference type="SAM" id="MobiDB-lite"/>
    </source>
</evidence>
<evidence type="ECO:0000256" key="5">
    <source>
        <dbReference type="ARBA" id="ARBA00022989"/>
    </source>
</evidence>
<evidence type="ECO:0000313" key="10">
    <source>
        <dbReference type="Proteomes" id="UP000224854"/>
    </source>
</evidence>